<evidence type="ECO:0000256" key="2">
    <source>
        <dbReference type="ARBA" id="ARBA00007831"/>
    </source>
</evidence>
<dbReference type="GO" id="GO:0005509">
    <property type="term" value="F:calcium ion binding"/>
    <property type="evidence" value="ECO:0007669"/>
    <property type="project" value="InterPro"/>
</dbReference>
<dbReference type="PRINTS" id="PR00196">
    <property type="entry name" value="ANNEXIN"/>
</dbReference>
<dbReference type="InterPro" id="IPR001464">
    <property type="entry name" value="Annexin"/>
</dbReference>
<evidence type="ECO:0000313" key="7">
    <source>
        <dbReference type="WBParaSite" id="TTAC_0000715301-mRNA-1"/>
    </source>
</evidence>
<dbReference type="GO" id="GO:0005576">
    <property type="term" value="C:extracellular region"/>
    <property type="evidence" value="ECO:0007669"/>
    <property type="project" value="UniProtKB-SubCell"/>
</dbReference>
<name>A0A0R3X1P8_HYDTA</name>
<evidence type="ECO:0000256" key="3">
    <source>
        <dbReference type="ARBA" id="ARBA00022525"/>
    </source>
</evidence>
<dbReference type="GO" id="GO:0005737">
    <property type="term" value="C:cytoplasm"/>
    <property type="evidence" value="ECO:0007669"/>
    <property type="project" value="TreeGrafter"/>
</dbReference>
<protein>
    <submittedName>
        <fullName evidence="7">Annexin</fullName>
    </submittedName>
</protein>
<comment type="similarity">
    <text evidence="2">Belongs to the annexin family.</text>
</comment>
<evidence type="ECO:0000256" key="1">
    <source>
        <dbReference type="ARBA" id="ARBA00004613"/>
    </source>
</evidence>
<dbReference type="FunFam" id="1.10.220.10:FF:000001">
    <property type="entry name" value="Annexin"/>
    <property type="match status" value="1"/>
</dbReference>
<dbReference type="Gene3D" id="1.10.220.10">
    <property type="entry name" value="Annexin"/>
    <property type="match status" value="7"/>
</dbReference>
<dbReference type="PANTHER" id="PTHR10502:SF233">
    <property type="entry name" value="ANNEXIN B9"/>
    <property type="match status" value="1"/>
</dbReference>
<dbReference type="GO" id="GO:0005886">
    <property type="term" value="C:plasma membrane"/>
    <property type="evidence" value="ECO:0007669"/>
    <property type="project" value="TreeGrafter"/>
</dbReference>
<dbReference type="STRING" id="6205.A0A0R3X1P8"/>
<dbReference type="PANTHER" id="PTHR10502">
    <property type="entry name" value="ANNEXIN"/>
    <property type="match status" value="1"/>
</dbReference>
<dbReference type="FunFam" id="1.10.220.10:FF:000003">
    <property type="entry name" value="Annexin"/>
    <property type="match status" value="1"/>
</dbReference>
<dbReference type="SMART" id="SM00335">
    <property type="entry name" value="ANX"/>
    <property type="match status" value="7"/>
</dbReference>
<organism evidence="7">
    <name type="scientific">Hydatigena taeniaeformis</name>
    <name type="common">Feline tapeworm</name>
    <name type="synonym">Taenia taeniaeformis</name>
    <dbReference type="NCBI Taxonomy" id="6205"/>
    <lineage>
        <taxon>Eukaryota</taxon>
        <taxon>Metazoa</taxon>
        <taxon>Spiralia</taxon>
        <taxon>Lophotrochozoa</taxon>
        <taxon>Platyhelminthes</taxon>
        <taxon>Cestoda</taxon>
        <taxon>Eucestoda</taxon>
        <taxon>Cyclophyllidea</taxon>
        <taxon>Taeniidae</taxon>
        <taxon>Hydatigera</taxon>
    </lineage>
</organism>
<evidence type="ECO:0000256" key="6">
    <source>
        <dbReference type="ARBA" id="ARBA00023216"/>
    </source>
</evidence>
<dbReference type="GO" id="GO:0001786">
    <property type="term" value="F:phosphatidylserine binding"/>
    <property type="evidence" value="ECO:0007669"/>
    <property type="project" value="TreeGrafter"/>
</dbReference>
<dbReference type="InterPro" id="IPR037104">
    <property type="entry name" value="Annexin_sf"/>
</dbReference>
<evidence type="ECO:0000256" key="5">
    <source>
        <dbReference type="ARBA" id="ARBA00022737"/>
    </source>
</evidence>
<proteinExistence type="inferred from homology"/>
<dbReference type="WBParaSite" id="TTAC_0000715301-mRNA-1">
    <property type="protein sequence ID" value="TTAC_0000715301-mRNA-1"/>
    <property type="gene ID" value="TTAC_0000715301"/>
</dbReference>
<evidence type="ECO:0000256" key="4">
    <source>
        <dbReference type="ARBA" id="ARBA00022553"/>
    </source>
</evidence>
<keyword evidence="3" id="KW-0964">Secreted</keyword>
<keyword evidence="6" id="KW-0041">Annexin</keyword>
<keyword evidence="4" id="KW-0597">Phosphoprotein</keyword>
<dbReference type="AlphaFoldDB" id="A0A0R3X1P8"/>
<dbReference type="GO" id="GO:0012506">
    <property type="term" value="C:vesicle membrane"/>
    <property type="evidence" value="ECO:0007669"/>
    <property type="project" value="TreeGrafter"/>
</dbReference>
<sequence>MSSTHAPIAAYLSKSPLRATLKSLFKWRYMACVKPAEHFDPSEDARTLESAMKGFGSDAGLIIDILAHRSSSQRREIESVYKAHFGKDLRSELGHELSGKFKQAVLWSFGDKAHVNATALFKAIDRTGTDELMLIDVLCTATNKEIEEIKDAYLDASNRNLEADVKADTFGDIRKVLIALLQASRQEGCDDNQAKSDSFELFQAGEGQHGMDESTFTRIFCTRSWEQLRKIDEIYCEVHHLRFFSLFSEKHYGHDLITVISKEASSDYKIALKLSFKPNGCSASLRKSFKDPKRKRSVIIFTINDPHASYGLMVLLSTLQTATDPNDTIVEMLYRSMKGMGTNDDNLIRIILAHSEPCRRFDANGDAQTLKEAVKGIGTDETIIIDILSHRTSCQRQDIAQAYKSQYGEDLLERLHKELSGKFRQAVEWSFYDRAHVNAAALKEAMKGAGTNEGMLIDVLCTATNDEVEEIKEAYMELTQRSLEDDVKSETSGDLERVLVAILQAERESDCDHSQAHEDAIKIYEAGEKKHGTDESTFTRILCTRSYDQIREINEVYQDVRLLKFNMRLDIQSDTILHFINTQEFGRNLADVIKSETSGDYEKALSRIVMMSKDPYNTFADMLYNAMAGAGTNDDSLIRILLAHSEDDLRRIQTAFDNISEKSLAETISDDTSGDYKKFLLAILE</sequence>
<dbReference type="PROSITE" id="PS51897">
    <property type="entry name" value="ANNEXIN_2"/>
    <property type="match status" value="7"/>
</dbReference>
<dbReference type="SUPFAM" id="SSF47874">
    <property type="entry name" value="Annexin"/>
    <property type="match status" value="3"/>
</dbReference>
<dbReference type="GO" id="GO:0005544">
    <property type="term" value="F:calcium-dependent phospholipid binding"/>
    <property type="evidence" value="ECO:0007669"/>
    <property type="project" value="InterPro"/>
</dbReference>
<comment type="subcellular location">
    <subcellularLocation>
        <location evidence="1">Secreted</location>
    </subcellularLocation>
</comment>
<dbReference type="InterPro" id="IPR018502">
    <property type="entry name" value="Annexin_repeat"/>
</dbReference>
<accession>A0A0R3X1P8</accession>
<reference evidence="7" key="1">
    <citation type="submission" date="2017-02" db="UniProtKB">
        <authorList>
            <consortium name="WormBaseParasite"/>
        </authorList>
    </citation>
    <scope>IDENTIFICATION</scope>
</reference>
<keyword evidence="5" id="KW-0677">Repeat</keyword>
<dbReference type="GO" id="GO:0005634">
    <property type="term" value="C:nucleus"/>
    <property type="evidence" value="ECO:0007669"/>
    <property type="project" value="TreeGrafter"/>
</dbReference>
<dbReference type="GO" id="GO:0032509">
    <property type="term" value="P:endosome transport via multivesicular body sorting pathway"/>
    <property type="evidence" value="ECO:0007669"/>
    <property type="project" value="TreeGrafter"/>
</dbReference>
<dbReference type="Pfam" id="PF00191">
    <property type="entry name" value="Annexin"/>
    <property type="match status" value="7"/>
</dbReference>
<dbReference type="FunFam" id="1.10.220.10:FF:000005">
    <property type="entry name" value="Annexin"/>
    <property type="match status" value="3"/>
</dbReference>